<evidence type="ECO:0000256" key="13">
    <source>
        <dbReference type="HAMAP-Rule" id="MF_00047"/>
    </source>
</evidence>
<dbReference type="NCBIfam" id="TIGR01205">
    <property type="entry name" value="D_ala_D_alaTIGR"/>
    <property type="match status" value="1"/>
</dbReference>
<dbReference type="InterPro" id="IPR000291">
    <property type="entry name" value="D-Ala_lig_Van_CS"/>
</dbReference>
<dbReference type="NCBIfam" id="NF002526">
    <property type="entry name" value="PRK01966.1-2"/>
    <property type="match status" value="1"/>
</dbReference>
<feature type="domain" description="ATP-grasp" evidence="15">
    <location>
        <begin position="159"/>
        <end position="365"/>
    </location>
</feature>
<evidence type="ECO:0000256" key="12">
    <source>
        <dbReference type="ARBA" id="ARBA00023316"/>
    </source>
</evidence>
<keyword evidence="4 13" id="KW-0436">Ligase</keyword>
<dbReference type="InterPro" id="IPR013815">
    <property type="entry name" value="ATP_grasp_subdomain_1"/>
</dbReference>
<dbReference type="InterPro" id="IPR011095">
    <property type="entry name" value="Dala_Dala_lig_C"/>
</dbReference>
<evidence type="ECO:0000256" key="7">
    <source>
        <dbReference type="ARBA" id="ARBA00022840"/>
    </source>
</evidence>
<dbReference type="Pfam" id="PF01820">
    <property type="entry name" value="Dala_Dala_lig_N"/>
    <property type="match status" value="1"/>
</dbReference>
<evidence type="ECO:0000313" key="16">
    <source>
        <dbReference type="EMBL" id="MFD0961319.1"/>
    </source>
</evidence>
<dbReference type="SUPFAM" id="SSF56059">
    <property type="entry name" value="Glutathione synthetase ATP-binding domain-like"/>
    <property type="match status" value="1"/>
</dbReference>
<dbReference type="Gene3D" id="3.40.50.20">
    <property type="match status" value="1"/>
</dbReference>
<comment type="pathway">
    <text evidence="13">Cell wall biogenesis; peptidoglycan biosynthesis.</text>
</comment>
<dbReference type="InterPro" id="IPR005905">
    <property type="entry name" value="D_ala_D_ala"/>
</dbReference>
<comment type="catalytic activity">
    <reaction evidence="13">
        <text>2 D-alanine + ATP = D-alanyl-D-alanine + ADP + phosphate + H(+)</text>
        <dbReference type="Rhea" id="RHEA:11224"/>
        <dbReference type="ChEBI" id="CHEBI:15378"/>
        <dbReference type="ChEBI" id="CHEBI:30616"/>
        <dbReference type="ChEBI" id="CHEBI:43474"/>
        <dbReference type="ChEBI" id="CHEBI:57416"/>
        <dbReference type="ChEBI" id="CHEBI:57822"/>
        <dbReference type="ChEBI" id="CHEBI:456216"/>
        <dbReference type="EC" id="6.3.2.4"/>
    </reaction>
</comment>
<evidence type="ECO:0000256" key="5">
    <source>
        <dbReference type="ARBA" id="ARBA00022723"/>
    </source>
</evidence>
<evidence type="ECO:0000256" key="4">
    <source>
        <dbReference type="ARBA" id="ARBA00022598"/>
    </source>
</evidence>
<dbReference type="SUPFAM" id="SSF52440">
    <property type="entry name" value="PreATP-grasp domain"/>
    <property type="match status" value="1"/>
</dbReference>
<name>A0ABW3HUW0_9BACL</name>
<dbReference type="Pfam" id="PF07478">
    <property type="entry name" value="Dala_Dala_lig_C"/>
    <property type="match status" value="1"/>
</dbReference>
<dbReference type="HAMAP" id="MF_00047">
    <property type="entry name" value="Dala_Dala_lig"/>
    <property type="match status" value="1"/>
</dbReference>
<keyword evidence="13" id="KW-0963">Cytoplasm</keyword>
<keyword evidence="7 14" id="KW-0067">ATP-binding</keyword>
<comment type="function">
    <text evidence="13">Cell wall formation.</text>
</comment>
<evidence type="ECO:0000256" key="3">
    <source>
        <dbReference type="ARBA" id="ARBA00010871"/>
    </source>
</evidence>
<evidence type="ECO:0000256" key="8">
    <source>
        <dbReference type="ARBA" id="ARBA00022842"/>
    </source>
</evidence>
<evidence type="ECO:0000259" key="15">
    <source>
        <dbReference type="PROSITE" id="PS50975"/>
    </source>
</evidence>
<comment type="caution">
    <text evidence="16">The sequence shown here is derived from an EMBL/GenBank/DDBJ whole genome shotgun (WGS) entry which is preliminary data.</text>
</comment>
<evidence type="ECO:0000256" key="6">
    <source>
        <dbReference type="ARBA" id="ARBA00022741"/>
    </source>
</evidence>
<keyword evidence="10 13" id="KW-0573">Peptidoglycan synthesis</keyword>
<keyword evidence="12 13" id="KW-0961">Cell wall biogenesis/degradation</keyword>
<evidence type="ECO:0000256" key="11">
    <source>
        <dbReference type="ARBA" id="ARBA00023211"/>
    </source>
</evidence>
<dbReference type="EC" id="6.3.2.4" evidence="13"/>
<dbReference type="InterPro" id="IPR016185">
    <property type="entry name" value="PreATP-grasp_dom_sf"/>
</dbReference>
<sequence>MRNKVRVGIVYGGKSGEHEVSLLTALAVMKEFDYTQYEIKPFYITQQGEWKAGAALNAPPDSVETLRQGNASSSSSSLAPLFSMLDGGGKATEASISSNKEVTQGNASHEAPIDVMFPLLHGTYGEDGTIQGLFEMANIPYVGAGVLASAVGMDKVMMKKVFQHEGLPQCVFYYFTRSQWQNDSSLHIEACEAALGYPCFVKPANLGSSVGVSKAKDREELVQAVQYALRFDRKVIVEEFVDAREIEVAVLGNDEPEASVPGEIASSNEFYDYKAKYIDGKSAMIIPAELTQEKTDAVRDMAVRAFRAVDGTGLARVDFFLRKADQALLINELNTLPGFTPFSMYPLMWKESGLPYKELLAKLIELALERHREKSYIQYSDESL</sequence>
<dbReference type="Proteomes" id="UP001596989">
    <property type="component" value="Unassembled WGS sequence"/>
</dbReference>
<dbReference type="NCBIfam" id="NF002528">
    <property type="entry name" value="PRK01966.1-4"/>
    <property type="match status" value="1"/>
</dbReference>
<dbReference type="RefSeq" id="WP_377566779.1">
    <property type="nucleotide sequence ID" value="NZ_JBHTJZ010000034.1"/>
</dbReference>
<dbReference type="InterPro" id="IPR011127">
    <property type="entry name" value="Dala_Dala_lig_N"/>
</dbReference>
<dbReference type="NCBIfam" id="NF002378">
    <property type="entry name" value="PRK01372.1"/>
    <property type="match status" value="1"/>
</dbReference>
<dbReference type="GO" id="GO:0008716">
    <property type="term" value="F:D-alanine-D-alanine ligase activity"/>
    <property type="evidence" value="ECO:0007669"/>
    <property type="project" value="UniProtKB-EC"/>
</dbReference>
<dbReference type="PANTHER" id="PTHR23132:SF25">
    <property type="entry name" value="D-ALANINE--D-ALANINE LIGASE A"/>
    <property type="match status" value="1"/>
</dbReference>
<keyword evidence="5" id="KW-0479">Metal-binding</keyword>
<evidence type="ECO:0000256" key="14">
    <source>
        <dbReference type="PROSITE-ProRule" id="PRU00409"/>
    </source>
</evidence>
<dbReference type="PROSITE" id="PS00843">
    <property type="entry name" value="DALA_DALA_LIGASE_1"/>
    <property type="match status" value="1"/>
</dbReference>
<keyword evidence="6 14" id="KW-0547">Nucleotide-binding</keyword>
<evidence type="ECO:0000313" key="17">
    <source>
        <dbReference type="Proteomes" id="UP001596989"/>
    </source>
</evidence>
<comment type="subcellular location">
    <subcellularLocation>
        <location evidence="13">Cytoplasm</location>
    </subcellularLocation>
</comment>
<reference evidence="17" key="1">
    <citation type="journal article" date="2019" name="Int. J. Syst. Evol. Microbiol.">
        <title>The Global Catalogue of Microorganisms (GCM) 10K type strain sequencing project: providing services to taxonomists for standard genome sequencing and annotation.</title>
        <authorList>
            <consortium name="The Broad Institute Genomics Platform"/>
            <consortium name="The Broad Institute Genome Sequencing Center for Infectious Disease"/>
            <person name="Wu L."/>
            <person name="Ma J."/>
        </authorList>
    </citation>
    <scope>NUCLEOTIDE SEQUENCE [LARGE SCALE GENOMIC DNA]</scope>
    <source>
        <strain evidence="17">CCUG 59129</strain>
    </source>
</reference>
<evidence type="ECO:0000256" key="10">
    <source>
        <dbReference type="ARBA" id="ARBA00022984"/>
    </source>
</evidence>
<evidence type="ECO:0000256" key="1">
    <source>
        <dbReference type="ARBA" id="ARBA00001936"/>
    </source>
</evidence>
<keyword evidence="8" id="KW-0460">Magnesium</keyword>
<protein>
    <recommendedName>
        <fullName evidence="13">D-alanine--D-alanine ligase</fullName>
        <ecNumber evidence="13">6.3.2.4</ecNumber>
    </recommendedName>
    <alternativeName>
        <fullName evidence="13">D-Ala-D-Ala ligase</fullName>
    </alternativeName>
    <alternativeName>
        <fullName evidence="13">D-alanylalanine synthetase</fullName>
    </alternativeName>
</protein>
<dbReference type="PROSITE" id="PS50975">
    <property type="entry name" value="ATP_GRASP"/>
    <property type="match status" value="1"/>
</dbReference>
<dbReference type="PROSITE" id="PS00844">
    <property type="entry name" value="DALA_DALA_LIGASE_2"/>
    <property type="match status" value="1"/>
</dbReference>
<keyword evidence="9 13" id="KW-0133">Cell shape</keyword>
<dbReference type="InterPro" id="IPR011761">
    <property type="entry name" value="ATP-grasp"/>
</dbReference>
<keyword evidence="17" id="KW-1185">Reference proteome</keyword>
<comment type="cofactor">
    <cofactor evidence="2">
        <name>Mg(2+)</name>
        <dbReference type="ChEBI" id="CHEBI:18420"/>
    </cofactor>
</comment>
<evidence type="ECO:0000256" key="9">
    <source>
        <dbReference type="ARBA" id="ARBA00022960"/>
    </source>
</evidence>
<keyword evidence="11" id="KW-0464">Manganese</keyword>
<dbReference type="Gene3D" id="3.30.1490.20">
    <property type="entry name" value="ATP-grasp fold, A domain"/>
    <property type="match status" value="1"/>
</dbReference>
<gene>
    <name evidence="13" type="primary">ddl</name>
    <name evidence="16" type="ORF">ACFQ2I_18370</name>
</gene>
<organism evidence="16 17">
    <name type="scientific">Paenibacillus chungangensis</name>
    <dbReference type="NCBI Taxonomy" id="696535"/>
    <lineage>
        <taxon>Bacteria</taxon>
        <taxon>Bacillati</taxon>
        <taxon>Bacillota</taxon>
        <taxon>Bacilli</taxon>
        <taxon>Bacillales</taxon>
        <taxon>Paenibacillaceae</taxon>
        <taxon>Paenibacillus</taxon>
    </lineage>
</organism>
<comment type="similarity">
    <text evidence="3 13">Belongs to the D-alanine--D-alanine ligase family.</text>
</comment>
<dbReference type="Gene3D" id="3.30.470.20">
    <property type="entry name" value="ATP-grasp fold, B domain"/>
    <property type="match status" value="1"/>
</dbReference>
<proteinExistence type="inferred from homology"/>
<dbReference type="EMBL" id="JBHTJZ010000034">
    <property type="protein sequence ID" value="MFD0961319.1"/>
    <property type="molecule type" value="Genomic_DNA"/>
</dbReference>
<comment type="cofactor">
    <cofactor evidence="1">
        <name>Mn(2+)</name>
        <dbReference type="ChEBI" id="CHEBI:29035"/>
    </cofactor>
</comment>
<accession>A0ABW3HUW0</accession>
<evidence type="ECO:0000256" key="2">
    <source>
        <dbReference type="ARBA" id="ARBA00001946"/>
    </source>
</evidence>
<dbReference type="PANTHER" id="PTHR23132">
    <property type="entry name" value="D-ALANINE--D-ALANINE LIGASE"/>
    <property type="match status" value="1"/>
</dbReference>
<dbReference type="PIRSF" id="PIRSF039102">
    <property type="entry name" value="Ddl/VanB"/>
    <property type="match status" value="1"/>
</dbReference>